<comment type="similarity">
    <text evidence="1">Belongs to the GDA1/CD39 NTPase family.</text>
</comment>
<keyword evidence="4" id="KW-0547">Nucleotide-binding</keyword>
<dbReference type="Proteomes" id="UP001515500">
    <property type="component" value="Chromosome 5"/>
</dbReference>
<keyword evidence="6" id="KW-0812">Transmembrane</keyword>
<evidence type="ECO:0000313" key="9">
    <source>
        <dbReference type="RefSeq" id="XP_039125319.1"/>
    </source>
</evidence>
<name>A0AB40BDC0_DIOCR</name>
<dbReference type="RefSeq" id="XP_039125318.1">
    <property type="nucleotide sequence ID" value="XM_039269384.1"/>
</dbReference>
<dbReference type="Gene3D" id="3.30.420.40">
    <property type="match status" value="1"/>
</dbReference>
<dbReference type="CDD" id="cd24043">
    <property type="entry name" value="ASKHA_NBD_AtAPY7-like"/>
    <property type="match status" value="1"/>
</dbReference>
<feature type="binding site" evidence="4">
    <location>
        <begin position="272"/>
        <end position="276"/>
    </location>
    <ligand>
        <name>ATP</name>
        <dbReference type="ChEBI" id="CHEBI:30616"/>
    </ligand>
</feature>
<proteinExistence type="inferred from homology"/>
<keyword evidence="7" id="KW-1185">Reference proteome</keyword>
<feature type="transmembrane region" description="Helical" evidence="6">
    <location>
        <begin position="68"/>
        <end position="88"/>
    </location>
</feature>
<feature type="compositionally biased region" description="Low complexity" evidence="5">
    <location>
        <begin position="686"/>
        <end position="695"/>
    </location>
</feature>
<dbReference type="AlphaFoldDB" id="A0AB40BDC0"/>
<evidence type="ECO:0000256" key="3">
    <source>
        <dbReference type="PIRSR" id="PIRSR600407-1"/>
    </source>
</evidence>
<evidence type="ECO:0000256" key="5">
    <source>
        <dbReference type="SAM" id="MobiDB-lite"/>
    </source>
</evidence>
<evidence type="ECO:0000256" key="2">
    <source>
        <dbReference type="ARBA" id="ARBA00022801"/>
    </source>
</evidence>
<dbReference type="GO" id="GO:0016020">
    <property type="term" value="C:membrane"/>
    <property type="evidence" value="ECO:0007669"/>
    <property type="project" value="TreeGrafter"/>
</dbReference>
<keyword evidence="4" id="KW-0067">ATP-binding</keyword>
<dbReference type="Gene3D" id="3.30.420.150">
    <property type="entry name" value="Exopolyphosphatase. Domain 2"/>
    <property type="match status" value="1"/>
</dbReference>
<reference evidence="8 9" key="1">
    <citation type="submission" date="2025-04" db="UniProtKB">
        <authorList>
            <consortium name="RefSeq"/>
        </authorList>
    </citation>
    <scope>IDENTIFICATION</scope>
</reference>
<sequence length="715" mass="78698">MRLSSSLQDLSTYSTVSTGNEFDLERDRSYIHAKPLRILQREGAASSFSKEKSLPTSPLIRKKWTRGIIFLLGILVLLSLVYAGLRYYSTLSNGSSRYHVILDCGSTGTRVYVYEWSVDRNNPHGNLPIVLRSIPEGNQGKSTSQSGPAYQRMETKPGFHKLIHNETGLRGAIRPLLDWAEKQIPKHAHRSTPIFLYATAGVRKLPGSDSDWLLRKAWSILKKSSFWCQRDWVKIISGMEEAYYGWIALNYHTGMLGYSPTKGTYGALDLGGSSLQVTFETDKPISHESGINLSIGTMSHHLSAYSLSGYGLNDAFEKSVVHLLRRLLGTSSSGLNNDKIELSHPCLQNGYREQYSCSQCAALSQEGSPLIGGQGAGKDRPGMSIELIGAPQWEECSALAKIAVNLSEWSNLNPGIDCAAKPCALSNSLPRPRGMFYAMSGFFVVFKFFNLSSEATLNDVLRLGQKFCEMSWEAAKNSVAPQPFIEQYCFRAPYIVSLLKDGLHIADNQVVIGSGSITWTLGAALLQAGQSLSGRIQLRGLRILHTEINPTLLLVMLLISLLLLCCALSCVINWWPRFVRRPYLPLFKHNSAATSKINIPTPFRFQRWSPMNSGDGRVKMPLSPTVAGSERHPFSMGHGFGASSIQLVDSSSHPEGVGVSHSFSSSSLGQMQFGNGIGSFWAAPHRGQSTLQSRRSQSREDLVASLAAESHNPKT</sequence>
<evidence type="ECO:0000256" key="4">
    <source>
        <dbReference type="PIRSR" id="PIRSR600407-2"/>
    </source>
</evidence>
<keyword evidence="6" id="KW-0472">Membrane</keyword>
<protein>
    <submittedName>
        <fullName evidence="8 9">Probable apyrase 7</fullName>
    </submittedName>
</protein>
<dbReference type="RefSeq" id="XP_039125319.1">
    <property type="nucleotide sequence ID" value="XM_039269385.1"/>
</dbReference>
<evidence type="ECO:0000256" key="1">
    <source>
        <dbReference type="ARBA" id="ARBA00009283"/>
    </source>
</evidence>
<dbReference type="PANTHER" id="PTHR11782:SF125">
    <property type="entry name" value="APYRASE 7-RELATED"/>
    <property type="match status" value="1"/>
</dbReference>
<dbReference type="InterPro" id="IPR000407">
    <property type="entry name" value="GDA1_CD39_NTPase"/>
</dbReference>
<dbReference type="GeneID" id="120261474"/>
<feature type="region of interest" description="Disordered" evidence="5">
    <location>
        <begin position="686"/>
        <end position="715"/>
    </location>
</feature>
<evidence type="ECO:0000313" key="7">
    <source>
        <dbReference type="Proteomes" id="UP001515500"/>
    </source>
</evidence>
<organism evidence="7 8">
    <name type="scientific">Dioscorea cayennensis subsp. rotundata</name>
    <name type="common">White Guinea yam</name>
    <name type="synonym">Dioscorea rotundata</name>
    <dbReference type="NCBI Taxonomy" id="55577"/>
    <lineage>
        <taxon>Eukaryota</taxon>
        <taxon>Viridiplantae</taxon>
        <taxon>Streptophyta</taxon>
        <taxon>Embryophyta</taxon>
        <taxon>Tracheophyta</taxon>
        <taxon>Spermatophyta</taxon>
        <taxon>Magnoliopsida</taxon>
        <taxon>Liliopsida</taxon>
        <taxon>Dioscoreales</taxon>
        <taxon>Dioscoreaceae</taxon>
        <taxon>Dioscorea</taxon>
    </lineage>
</organism>
<dbReference type="GO" id="GO:0005524">
    <property type="term" value="F:ATP binding"/>
    <property type="evidence" value="ECO:0007669"/>
    <property type="project" value="UniProtKB-KW"/>
</dbReference>
<feature type="transmembrane region" description="Helical" evidence="6">
    <location>
        <begin position="552"/>
        <end position="575"/>
    </location>
</feature>
<keyword evidence="6" id="KW-1133">Transmembrane helix</keyword>
<evidence type="ECO:0000313" key="8">
    <source>
        <dbReference type="RefSeq" id="XP_039125318.1"/>
    </source>
</evidence>
<keyword evidence="2" id="KW-0378">Hydrolase</keyword>
<gene>
    <name evidence="8 9" type="primary">LOC120261474</name>
</gene>
<dbReference type="GO" id="GO:0009134">
    <property type="term" value="P:nucleoside diphosphate catabolic process"/>
    <property type="evidence" value="ECO:0007669"/>
    <property type="project" value="TreeGrafter"/>
</dbReference>
<dbReference type="GO" id="GO:0017110">
    <property type="term" value="F:nucleoside diphosphate phosphatase activity"/>
    <property type="evidence" value="ECO:0007669"/>
    <property type="project" value="TreeGrafter"/>
</dbReference>
<evidence type="ECO:0000256" key="6">
    <source>
        <dbReference type="SAM" id="Phobius"/>
    </source>
</evidence>
<dbReference type="Pfam" id="PF01150">
    <property type="entry name" value="GDA1_CD39"/>
    <property type="match status" value="1"/>
</dbReference>
<dbReference type="GO" id="GO:0009901">
    <property type="term" value="P:anther dehiscence"/>
    <property type="evidence" value="ECO:0007669"/>
    <property type="project" value="EnsemblPlants"/>
</dbReference>
<accession>A0AB40BDC0</accession>
<feature type="active site" description="Proton acceptor" evidence="3">
    <location>
        <position position="241"/>
    </location>
</feature>
<dbReference type="PANTHER" id="PTHR11782">
    <property type="entry name" value="ADENOSINE/GUANOSINE DIPHOSPHATASE"/>
    <property type="match status" value="1"/>
</dbReference>
<dbReference type="GO" id="GO:0010584">
    <property type="term" value="P:pollen exine formation"/>
    <property type="evidence" value="ECO:0007669"/>
    <property type="project" value="EnsemblPlants"/>
</dbReference>